<feature type="domain" description="AB hydrolase-1" evidence="1">
    <location>
        <begin position="25"/>
        <end position="261"/>
    </location>
</feature>
<dbReference type="GO" id="GO:0003824">
    <property type="term" value="F:catalytic activity"/>
    <property type="evidence" value="ECO:0007669"/>
    <property type="project" value="UniProtKB-ARBA"/>
</dbReference>
<evidence type="ECO:0000313" key="3">
    <source>
        <dbReference type="Proteomes" id="UP000555407"/>
    </source>
</evidence>
<keyword evidence="3" id="KW-1185">Reference proteome</keyword>
<dbReference type="AlphaFoldDB" id="A0A7X6A3E1"/>
<dbReference type="PANTHER" id="PTHR43798">
    <property type="entry name" value="MONOACYLGLYCEROL LIPASE"/>
    <property type="match status" value="1"/>
</dbReference>
<dbReference type="Gene3D" id="3.40.50.1820">
    <property type="entry name" value="alpha/beta hydrolase"/>
    <property type="match status" value="1"/>
</dbReference>
<reference evidence="2 3" key="1">
    <citation type="submission" date="2020-03" db="EMBL/GenBank/DDBJ databases">
        <title>Sequencing the genomes of 1000 actinobacteria strains.</title>
        <authorList>
            <person name="Klenk H.-P."/>
        </authorList>
    </citation>
    <scope>NUCLEOTIDE SEQUENCE [LARGE SCALE GENOMIC DNA]</scope>
    <source>
        <strain evidence="2 3">DSM 45490</strain>
    </source>
</reference>
<comment type="caution">
    <text evidence="2">The sequence shown here is derived from an EMBL/GenBank/DDBJ whole genome shotgun (WGS) entry which is preliminary data.</text>
</comment>
<dbReference type="Pfam" id="PF12697">
    <property type="entry name" value="Abhydrolase_6"/>
    <property type="match status" value="1"/>
</dbReference>
<accession>A0A7X6A3E1</accession>
<dbReference type="GO" id="GO:0016020">
    <property type="term" value="C:membrane"/>
    <property type="evidence" value="ECO:0007669"/>
    <property type="project" value="TreeGrafter"/>
</dbReference>
<dbReference type="InterPro" id="IPR000073">
    <property type="entry name" value="AB_hydrolase_1"/>
</dbReference>
<name>A0A7X6A3E1_9ACTN</name>
<dbReference type="InterPro" id="IPR050266">
    <property type="entry name" value="AB_hydrolase_sf"/>
</dbReference>
<dbReference type="RefSeq" id="WP_167212144.1">
    <property type="nucleotide sequence ID" value="NZ_JAASRO010000001.1"/>
</dbReference>
<dbReference type="SUPFAM" id="SSF53474">
    <property type="entry name" value="alpha/beta-Hydrolases"/>
    <property type="match status" value="1"/>
</dbReference>
<dbReference type="PANTHER" id="PTHR43798:SF33">
    <property type="entry name" value="HYDROLASE, PUTATIVE (AFU_ORTHOLOGUE AFUA_2G14860)-RELATED"/>
    <property type="match status" value="1"/>
</dbReference>
<proteinExistence type="predicted"/>
<gene>
    <name evidence="2" type="ORF">BJY22_005512</name>
</gene>
<dbReference type="PRINTS" id="PR00111">
    <property type="entry name" value="ABHYDROLASE"/>
</dbReference>
<dbReference type="Proteomes" id="UP000555407">
    <property type="component" value="Unassembled WGS sequence"/>
</dbReference>
<protein>
    <submittedName>
        <fullName evidence="2">Pimeloyl-ACP methyl ester carboxylesterase</fullName>
    </submittedName>
</protein>
<dbReference type="EMBL" id="JAASRO010000001">
    <property type="protein sequence ID" value="NIK59795.1"/>
    <property type="molecule type" value="Genomic_DNA"/>
</dbReference>
<evidence type="ECO:0000259" key="1">
    <source>
        <dbReference type="Pfam" id="PF12697"/>
    </source>
</evidence>
<dbReference type="InterPro" id="IPR029058">
    <property type="entry name" value="AB_hydrolase_fold"/>
</dbReference>
<sequence>MDVKERFEWEGRSIAWGRAGSGPAVVFCHGTPFSSRVWSKYADALSEDFTVYLWDMPGYGASSKDPEHAVDFGVQAKAFAALLGEWELDRPRVVAHDFGGAVSLRATLAEKASYASLLLVDVVAIPPSGSPFFQFVKRYPTTLDELPPYIHEAIVRAYVGNASHRGLRSAELDELVAPWLTADGQPAFYRQIAQYDEQYLVENERTVGELTIPVKVVWGRDDAWIPTATGKRLASLIPGASYVEVPEAGHLMQYDAPVGLASLLREWL</sequence>
<evidence type="ECO:0000313" key="2">
    <source>
        <dbReference type="EMBL" id="NIK59795.1"/>
    </source>
</evidence>
<organism evidence="2 3">
    <name type="scientific">Kribbella shirazensis</name>
    <dbReference type="NCBI Taxonomy" id="1105143"/>
    <lineage>
        <taxon>Bacteria</taxon>
        <taxon>Bacillati</taxon>
        <taxon>Actinomycetota</taxon>
        <taxon>Actinomycetes</taxon>
        <taxon>Propionibacteriales</taxon>
        <taxon>Kribbellaceae</taxon>
        <taxon>Kribbella</taxon>
    </lineage>
</organism>